<dbReference type="OrthoDB" id="5555409at2759"/>
<dbReference type="GO" id="GO:0008251">
    <property type="term" value="F:tRNA-specific adenosine deaminase activity"/>
    <property type="evidence" value="ECO:0007669"/>
    <property type="project" value="TreeGrafter"/>
</dbReference>
<feature type="region of interest" description="Disordered" evidence="5">
    <location>
        <begin position="403"/>
        <end position="530"/>
    </location>
</feature>
<dbReference type="GO" id="GO:0005737">
    <property type="term" value="C:cytoplasm"/>
    <property type="evidence" value="ECO:0007669"/>
    <property type="project" value="TreeGrafter"/>
</dbReference>
<dbReference type="Pfam" id="PF02137">
    <property type="entry name" value="A_deamin"/>
    <property type="match status" value="1"/>
</dbReference>
<keyword evidence="3" id="KW-0687">Ribonucleoprotein</keyword>
<evidence type="ECO:0000259" key="6">
    <source>
        <dbReference type="PROSITE" id="PS50137"/>
    </source>
</evidence>
<evidence type="ECO:0000313" key="8">
    <source>
        <dbReference type="EMBL" id="CAF0871651.1"/>
    </source>
</evidence>
<feature type="region of interest" description="Disordered" evidence="5">
    <location>
        <begin position="140"/>
        <end position="235"/>
    </location>
</feature>
<dbReference type="GO" id="GO:0006382">
    <property type="term" value="P:adenosine to inosine editing"/>
    <property type="evidence" value="ECO:0007669"/>
    <property type="project" value="TreeGrafter"/>
</dbReference>
<dbReference type="Gene3D" id="3.30.160.20">
    <property type="match status" value="1"/>
</dbReference>
<evidence type="ECO:0008006" key="11">
    <source>
        <dbReference type="Google" id="ProtNLM"/>
    </source>
</evidence>
<dbReference type="SUPFAM" id="SSF54768">
    <property type="entry name" value="dsRNA-binding domain-like"/>
    <property type="match status" value="1"/>
</dbReference>
<dbReference type="EMBL" id="CAJOBC010001145">
    <property type="protein sequence ID" value="CAF3658948.1"/>
    <property type="molecule type" value="Genomic_DNA"/>
</dbReference>
<evidence type="ECO:0000259" key="7">
    <source>
        <dbReference type="PROSITE" id="PS50141"/>
    </source>
</evidence>
<dbReference type="Pfam" id="PF01281">
    <property type="entry name" value="Ribosomal_L9_N"/>
    <property type="match status" value="1"/>
</dbReference>
<feature type="compositionally biased region" description="Polar residues" evidence="5">
    <location>
        <begin position="173"/>
        <end position="194"/>
    </location>
</feature>
<dbReference type="Proteomes" id="UP000681722">
    <property type="component" value="Unassembled WGS sequence"/>
</dbReference>
<reference evidence="8" key="1">
    <citation type="submission" date="2021-02" db="EMBL/GenBank/DDBJ databases">
        <authorList>
            <person name="Nowell W R."/>
        </authorList>
    </citation>
    <scope>NUCLEOTIDE SEQUENCE</scope>
</reference>
<keyword evidence="4" id="KW-0694">RNA-binding</keyword>
<dbReference type="GO" id="GO:0006396">
    <property type="term" value="P:RNA processing"/>
    <property type="evidence" value="ECO:0007669"/>
    <property type="project" value="InterPro"/>
</dbReference>
<dbReference type="PROSITE" id="PS50137">
    <property type="entry name" value="DS_RBD"/>
    <property type="match status" value="1"/>
</dbReference>
<dbReference type="InterPro" id="IPR020070">
    <property type="entry name" value="Ribosomal_bL9_N"/>
</dbReference>
<feature type="compositionally biased region" description="Basic residues" evidence="5">
    <location>
        <begin position="420"/>
        <end position="430"/>
    </location>
</feature>
<name>A0A813XHK9_9BILA</name>
<feature type="compositionally biased region" description="Low complexity" evidence="5">
    <location>
        <begin position="403"/>
        <end position="419"/>
    </location>
</feature>
<protein>
    <recommendedName>
        <fullName evidence="11">A to I editase domain-containing protein</fullName>
    </recommendedName>
</protein>
<dbReference type="SMART" id="SM00552">
    <property type="entry name" value="ADEAMc"/>
    <property type="match status" value="1"/>
</dbReference>
<evidence type="ECO:0000313" key="10">
    <source>
        <dbReference type="Proteomes" id="UP000663829"/>
    </source>
</evidence>
<feature type="domain" description="DRBM" evidence="6">
    <location>
        <begin position="580"/>
        <end position="649"/>
    </location>
</feature>
<evidence type="ECO:0000256" key="4">
    <source>
        <dbReference type="PROSITE-ProRule" id="PRU00266"/>
    </source>
</evidence>
<evidence type="ECO:0000256" key="2">
    <source>
        <dbReference type="ARBA" id="ARBA00022980"/>
    </source>
</evidence>
<evidence type="ECO:0000313" key="9">
    <source>
        <dbReference type="EMBL" id="CAF3658948.1"/>
    </source>
</evidence>
<dbReference type="GO" id="GO:0005730">
    <property type="term" value="C:nucleolus"/>
    <property type="evidence" value="ECO:0007669"/>
    <property type="project" value="TreeGrafter"/>
</dbReference>
<evidence type="ECO:0000256" key="1">
    <source>
        <dbReference type="ARBA" id="ARBA00010605"/>
    </source>
</evidence>
<feature type="compositionally biased region" description="Basic and acidic residues" evidence="5">
    <location>
        <begin position="479"/>
        <end position="491"/>
    </location>
</feature>
<dbReference type="SUPFAM" id="SSF55658">
    <property type="entry name" value="L9 N-domain-like"/>
    <property type="match status" value="1"/>
</dbReference>
<dbReference type="Pfam" id="PF00035">
    <property type="entry name" value="dsrm"/>
    <property type="match status" value="1"/>
</dbReference>
<feature type="region of interest" description="Disordered" evidence="5">
    <location>
        <begin position="301"/>
        <end position="323"/>
    </location>
</feature>
<proteinExistence type="inferred from homology"/>
<evidence type="ECO:0000256" key="3">
    <source>
        <dbReference type="ARBA" id="ARBA00023274"/>
    </source>
</evidence>
<feature type="domain" description="A to I editase" evidence="7">
    <location>
        <begin position="723"/>
        <end position="1052"/>
    </location>
</feature>
<dbReference type="EMBL" id="CAJNOQ010001145">
    <property type="protein sequence ID" value="CAF0871651.1"/>
    <property type="molecule type" value="Genomic_DNA"/>
</dbReference>
<dbReference type="PANTHER" id="PTHR10910">
    <property type="entry name" value="EUKARYOTE SPECIFIC DSRNA BINDING PROTEIN"/>
    <property type="match status" value="1"/>
</dbReference>
<dbReference type="PANTHER" id="PTHR10910:SF62">
    <property type="entry name" value="AT07585P-RELATED"/>
    <property type="match status" value="1"/>
</dbReference>
<organism evidence="8 10">
    <name type="scientific">Didymodactylos carnosus</name>
    <dbReference type="NCBI Taxonomy" id="1234261"/>
    <lineage>
        <taxon>Eukaryota</taxon>
        <taxon>Metazoa</taxon>
        <taxon>Spiralia</taxon>
        <taxon>Gnathifera</taxon>
        <taxon>Rotifera</taxon>
        <taxon>Eurotatoria</taxon>
        <taxon>Bdelloidea</taxon>
        <taxon>Philodinida</taxon>
        <taxon>Philodinidae</taxon>
        <taxon>Didymodactylos</taxon>
    </lineage>
</organism>
<comment type="caution">
    <text evidence="8">The sequence shown here is derived from an EMBL/GenBank/DDBJ whole genome shotgun (WGS) entry which is preliminary data.</text>
</comment>
<gene>
    <name evidence="8" type="ORF">GPM918_LOCUS7131</name>
    <name evidence="9" type="ORF">SRO942_LOCUS7131</name>
</gene>
<keyword evidence="10" id="KW-1185">Reference proteome</keyword>
<sequence length="1285" mass="146477">MNIDPKIINKSTEINRMLMNPINMMRPLQHKPGTIFDPDENEWKAKLRAFTPRLMDIKVERLPQTTSNDSSQLLPNAQQRLPTFNSDNERFTSRSVPSFFHSIPPQQLPYRPLMSKTFYMPPCTKPNHLPNQDVTNFSEKQQQNKYNPSLATTAEQQSRPPPQQTGKKYYVDNFSTFSNNEQENKYKSISATSTKQDDEEEEEEENHNKSSSSKKLNNNRRKNKRVSFEDTTNIQENTITAASNHHDAERIQHGSPCPSYGFLQSNFHPDYRFEQPVGSLFPIPVDYNQINNFGMTVRGRGPSINQFNPRSNKTRPSSGNISVAGRPTTFFHEGYIPNINRLQISQLPMPAFGYSNGVGPALFDPQRFSYRTPSLHPQSAPVLYNPPAYSSVPRPVLMNSSLSSVNSNNTNTTNIIRNIYPKKKKNRNKQGKQILDSSASNTVETPVASSSGTTNTSTLTKPEQSNLSEKRSITILRKPSTDETNLKEQNDKNSNTNSLDSQSLSPPPSPPKSPSPQSSSVPTTLQQNSSSPLLEYISPSVQNVDNSLIPPYTSLFTTIDNSSPTTTNSQEILNMLHSGNCVQALSEYCQRNNLTLKYDIVTPIGPSHSPSFSCGLLLNERRFNSPVQAQTKKDAQRIACHYTLQTLYQEAYAYEQQQSMYSNHLHTITSSVTKHDIIAQCSLKTYNQVVQSLSVNNDLIGRKTISCILLTKDDNFQQIQVLSIGTGNCSLLETNYVDDGTVIHDCHAEILARRGFIKFLIHQLQIAGDDVEKSIFELNTLNNKFQLKDSYQFHLFISSLPCGDASMKTKENNQNGANHDEENIEDDEYSEMDNIGLLRYKQEQSEGTCAALTPTKNKYHIKSCSDKICRWNILGLQGGLLVNLICEPIYLSTITIACPFDQEHVKKSLIKRLDSYLRSKISQLTSPYKVNQPEIDCPKIQYERQASRLQSTSFAWNISDSRSTELIEPTTGRLRHNRGVSKLSKKCLFQDFNDLLKFSYPKLILDKTFSTYEQAKHSNDKYVMLKNIVSNAFESETGGVSWISKSERIMNAIVRTLRCVTKLNRIVQIPVRTTIVVERMHPLPKLKSYEDIYDYNKYSFEHFQYRIINDTDANKWGNIDVILTEYVEGVGYKGEIVNIPRQIAYTELLPSRLALYPTEENIKLFEEERKLLVDRPQISPFVKKCRDYLKTILLQIPINMKQKSWILTKQQIRVALRRMNIMCSEEAIQFEEGSITNETYKLGEDFNVNLKINETVDVDIKCILVPVEKAKLWDEYAIHKRKKTL</sequence>
<feature type="compositionally biased region" description="Polar residues" evidence="5">
    <location>
        <begin position="140"/>
        <end position="158"/>
    </location>
</feature>
<evidence type="ECO:0000256" key="5">
    <source>
        <dbReference type="SAM" id="MobiDB-lite"/>
    </source>
</evidence>
<feature type="compositionally biased region" description="Low complexity" evidence="5">
    <location>
        <begin position="449"/>
        <end position="460"/>
    </location>
</feature>
<accession>A0A813XHK9</accession>
<dbReference type="GO" id="GO:1990904">
    <property type="term" value="C:ribonucleoprotein complex"/>
    <property type="evidence" value="ECO:0007669"/>
    <property type="project" value="UniProtKB-KW"/>
</dbReference>
<dbReference type="InterPro" id="IPR002466">
    <property type="entry name" value="A_deamin"/>
</dbReference>
<dbReference type="Proteomes" id="UP000663829">
    <property type="component" value="Unassembled WGS sequence"/>
</dbReference>
<dbReference type="GO" id="GO:0005840">
    <property type="term" value="C:ribosome"/>
    <property type="evidence" value="ECO:0007669"/>
    <property type="project" value="UniProtKB-KW"/>
</dbReference>
<dbReference type="GO" id="GO:0003725">
    <property type="term" value="F:double-stranded RNA binding"/>
    <property type="evidence" value="ECO:0007669"/>
    <property type="project" value="TreeGrafter"/>
</dbReference>
<dbReference type="Gene3D" id="3.40.5.10">
    <property type="entry name" value="Ribosomal protein L9, N-terminal domain"/>
    <property type="match status" value="1"/>
</dbReference>
<feature type="compositionally biased region" description="Polar residues" evidence="5">
    <location>
        <begin position="303"/>
        <end position="321"/>
    </location>
</feature>
<feature type="compositionally biased region" description="Pro residues" evidence="5">
    <location>
        <begin position="505"/>
        <end position="514"/>
    </location>
</feature>
<dbReference type="InterPro" id="IPR009027">
    <property type="entry name" value="Ribosomal_bL9/RNase_H1_N"/>
</dbReference>
<dbReference type="InterPro" id="IPR036935">
    <property type="entry name" value="Ribosomal_bL9_N_sf"/>
</dbReference>
<dbReference type="InterPro" id="IPR014720">
    <property type="entry name" value="dsRBD_dom"/>
</dbReference>
<dbReference type="PROSITE" id="PS50141">
    <property type="entry name" value="A_DEAMIN_EDITASE"/>
    <property type="match status" value="1"/>
</dbReference>
<keyword evidence="2" id="KW-0689">Ribosomal protein</keyword>
<dbReference type="GO" id="GO:0003726">
    <property type="term" value="F:double-stranded RNA adenosine deaminase activity"/>
    <property type="evidence" value="ECO:0007669"/>
    <property type="project" value="TreeGrafter"/>
</dbReference>
<dbReference type="SMART" id="SM00358">
    <property type="entry name" value="DSRM"/>
    <property type="match status" value="1"/>
</dbReference>
<feature type="compositionally biased region" description="Polar residues" evidence="5">
    <location>
        <begin position="435"/>
        <end position="448"/>
    </location>
</feature>
<comment type="similarity">
    <text evidence="1">Belongs to the bacterial ribosomal protein bL9 family.</text>
</comment>